<protein>
    <submittedName>
        <fullName evidence="1">Uncharacterized protein</fullName>
    </submittedName>
</protein>
<name>A0ACD5H379_9CYAN</name>
<accession>A0ACD5H379</accession>
<dbReference type="Proteomes" id="UP000095472">
    <property type="component" value="Plasmid p10kb"/>
</dbReference>
<evidence type="ECO:0000313" key="2">
    <source>
        <dbReference type="Proteomes" id="UP000095472"/>
    </source>
</evidence>
<evidence type="ECO:0000313" key="1">
    <source>
        <dbReference type="EMBL" id="XPM67462.1"/>
    </source>
</evidence>
<dbReference type="EMBL" id="CP182910">
    <property type="protein sequence ID" value="XPM67462.1"/>
    <property type="molecule type" value="Genomic_DNA"/>
</dbReference>
<proteinExistence type="predicted"/>
<geneLocation type="plasmid" evidence="1 2">
    <name>p10kb</name>
</geneLocation>
<keyword evidence="2" id="KW-1185">Reference proteome</keyword>
<reference evidence="1 2" key="1">
    <citation type="journal article" date="2016" name="Genome Announc.">
        <title>Draft Genome Sequence of the Thermotolerant Cyanobacterium Desertifilum sp. IPPAS B-1220.</title>
        <authorList>
            <person name="Mironov K.S."/>
            <person name="Sinetova M.A."/>
            <person name="Bolatkhan K."/>
            <person name="Zayadan B.K."/>
            <person name="Ustinova V.V."/>
            <person name="Kupriyanova E.V."/>
            <person name="Skrypnik A.N."/>
            <person name="Gogoleva N.E."/>
            <person name="Gogolev Y.V."/>
            <person name="Los D.A."/>
        </authorList>
    </citation>
    <scope>NUCLEOTIDE SEQUENCE [LARGE SCALE GENOMIC DNA]</scope>
    <source>
        <strain evidence="1 2">IPPAS B-1220</strain>
    </source>
</reference>
<organism evidence="1 2">
    <name type="scientific">Desertifilum tharense IPPAS B-1220</name>
    <dbReference type="NCBI Taxonomy" id="1781255"/>
    <lineage>
        <taxon>Bacteria</taxon>
        <taxon>Bacillati</taxon>
        <taxon>Cyanobacteriota</taxon>
        <taxon>Cyanophyceae</taxon>
        <taxon>Desertifilales</taxon>
        <taxon>Desertifilaceae</taxon>
        <taxon>Desertifilum</taxon>
    </lineage>
</organism>
<sequence length="83" mass="9388">MNSTKRAGAIPIAANRFTNSSQSFSIPNSWQLPKFRIGDRVQYMDRHCLMVCVIRGMEYFPNQPPNYLNSLKKGLVLLPTPGC</sequence>
<gene>
    <name evidence="1" type="ORF">BH720_037670</name>
</gene>
<keyword evidence="1" id="KW-0614">Plasmid</keyword>